<dbReference type="PANTHER" id="PTHR11388">
    <property type="entry name" value="ORGANIC ANION TRANSPORTER"/>
    <property type="match status" value="1"/>
</dbReference>
<feature type="region of interest" description="Disordered" evidence="2">
    <location>
        <begin position="425"/>
        <end position="446"/>
    </location>
</feature>
<feature type="transmembrane region" description="Helical" evidence="3">
    <location>
        <begin position="66"/>
        <end position="90"/>
    </location>
</feature>
<dbReference type="AlphaFoldDB" id="A0A7R9KK09"/>
<dbReference type="GO" id="GO:0015347">
    <property type="term" value="F:sodium-independent organic anion transmembrane transporter activity"/>
    <property type="evidence" value="ECO:0007669"/>
    <property type="project" value="TreeGrafter"/>
</dbReference>
<evidence type="ECO:0000256" key="1">
    <source>
        <dbReference type="ARBA" id="ARBA00023157"/>
    </source>
</evidence>
<organism evidence="4">
    <name type="scientific">Medioppia subpectinata</name>
    <dbReference type="NCBI Taxonomy" id="1979941"/>
    <lineage>
        <taxon>Eukaryota</taxon>
        <taxon>Metazoa</taxon>
        <taxon>Ecdysozoa</taxon>
        <taxon>Arthropoda</taxon>
        <taxon>Chelicerata</taxon>
        <taxon>Arachnida</taxon>
        <taxon>Acari</taxon>
        <taxon>Acariformes</taxon>
        <taxon>Sarcoptiformes</taxon>
        <taxon>Oribatida</taxon>
        <taxon>Brachypylina</taxon>
        <taxon>Oppioidea</taxon>
        <taxon>Oppiidae</taxon>
        <taxon>Medioppia</taxon>
    </lineage>
</organism>
<name>A0A7R9KK09_9ACAR</name>
<evidence type="ECO:0000256" key="3">
    <source>
        <dbReference type="SAM" id="Phobius"/>
    </source>
</evidence>
<evidence type="ECO:0000313" key="4">
    <source>
        <dbReference type="EMBL" id="CAD7623263.1"/>
    </source>
</evidence>
<keyword evidence="3" id="KW-0812">Transmembrane</keyword>
<keyword evidence="1" id="KW-1015">Disulfide bond</keyword>
<keyword evidence="3" id="KW-1133">Transmembrane helix</keyword>
<dbReference type="Gene3D" id="1.20.1250.20">
    <property type="entry name" value="MFS general substrate transporter like domains"/>
    <property type="match status" value="1"/>
</dbReference>
<proteinExistence type="predicted"/>
<dbReference type="Proteomes" id="UP000759131">
    <property type="component" value="Unassembled WGS sequence"/>
</dbReference>
<sequence length="446" mass="49118">MALYTDADDNNDESTGCGIGSWRPKWLHRWTTPRVFLFLFALEGIFQGGSYMYVVASLTTLEKRYAFGSLVSGTILLADDVSGLIFRPLFGYLANKVHRPRAVAWGMMIVSFGCFVATIPYMIYGPGVHMLGTTLTNKTSIEFCDSNRDVDSSCAGSDGTRSAFIPVMFIWMATALNGIGNAAFWTIGVPFIDDSVKKKNSPIFISLVFRVKRLLKNPILISYLMGNILRLFGVLGYMSFKPKYMESQYKQTASKANLFTGIIGIVPSATGVLLGGVFIKYLQPGPKALTSFVGIVEVFGTLGYISGLFLGCPPTPFAALPINNANNTRRAIVSVVKVWPQRATVPPIVTTAFIPYPLVYGAVINTACEVWESKCGKTGNCLVYDSDKFRNRLHGLTLTLYFLGSALDVIVVFLSSRIKNLYDDEEEDNDDNNVNNDHNIESETIN</sequence>
<protein>
    <submittedName>
        <fullName evidence="4">Uncharacterized protein</fullName>
    </submittedName>
</protein>
<feature type="transmembrane region" description="Helical" evidence="3">
    <location>
        <begin position="35"/>
        <end position="54"/>
    </location>
</feature>
<reference evidence="4" key="1">
    <citation type="submission" date="2020-11" db="EMBL/GenBank/DDBJ databases">
        <authorList>
            <person name="Tran Van P."/>
        </authorList>
    </citation>
    <scope>NUCLEOTIDE SEQUENCE</scope>
</reference>
<keyword evidence="3" id="KW-0472">Membrane</keyword>
<dbReference type="OrthoDB" id="5062115at2759"/>
<dbReference type="InterPro" id="IPR004156">
    <property type="entry name" value="OATP"/>
</dbReference>
<dbReference type="GO" id="GO:0016323">
    <property type="term" value="C:basolateral plasma membrane"/>
    <property type="evidence" value="ECO:0007669"/>
    <property type="project" value="TreeGrafter"/>
</dbReference>
<dbReference type="PANTHER" id="PTHR11388:SF76">
    <property type="entry name" value="SOLUTE CARRIER ORGANIC ANION TRANSPORTER FAMILY MEMBER"/>
    <property type="match status" value="1"/>
</dbReference>
<dbReference type="Pfam" id="PF03137">
    <property type="entry name" value="OATP"/>
    <property type="match status" value="3"/>
</dbReference>
<feature type="transmembrane region" description="Helical" evidence="3">
    <location>
        <begin position="291"/>
        <end position="311"/>
    </location>
</feature>
<keyword evidence="5" id="KW-1185">Reference proteome</keyword>
<dbReference type="SUPFAM" id="SSF103473">
    <property type="entry name" value="MFS general substrate transporter"/>
    <property type="match status" value="1"/>
</dbReference>
<dbReference type="GO" id="GO:0043252">
    <property type="term" value="P:sodium-independent organic anion transport"/>
    <property type="evidence" value="ECO:0007669"/>
    <property type="project" value="TreeGrafter"/>
</dbReference>
<dbReference type="EMBL" id="OC856131">
    <property type="protein sequence ID" value="CAD7623263.1"/>
    <property type="molecule type" value="Genomic_DNA"/>
</dbReference>
<evidence type="ECO:0000313" key="5">
    <source>
        <dbReference type="Proteomes" id="UP000759131"/>
    </source>
</evidence>
<feature type="transmembrane region" description="Helical" evidence="3">
    <location>
        <begin position="393"/>
        <end position="414"/>
    </location>
</feature>
<feature type="transmembrane region" description="Helical" evidence="3">
    <location>
        <begin position="168"/>
        <end position="192"/>
    </location>
</feature>
<evidence type="ECO:0000256" key="2">
    <source>
        <dbReference type="SAM" id="MobiDB-lite"/>
    </source>
</evidence>
<gene>
    <name evidence="4" type="ORF">OSB1V03_LOCUS3720</name>
</gene>
<dbReference type="EMBL" id="CAJPIZ010001556">
    <property type="protein sequence ID" value="CAG2103693.1"/>
    <property type="molecule type" value="Genomic_DNA"/>
</dbReference>
<feature type="transmembrane region" description="Helical" evidence="3">
    <location>
        <begin position="102"/>
        <end position="124"/>
    </location>
</feature>
<dbReference type="InterPro" id="IPR036259">
    <property type="entry name" value="MFS_trans_sf"/>
</dbReference>
<feature type="transmembrane region" description="Helical" evidence="3">
    <location>
        <begin position="258"/>
        <end position="279"/>
    </location>
</feature>
<accession>A0A7R9KK09</accession>
<feature type="transmembrane region" description="Helical" evidence="3">
    <location>
        <begin position="219"/>
        <end position="238"/>
    </location>
</feature>